<evidence type="ECO:0000256" key="1">
    <source>
        <dbReference type="SAM" id="Phobius"/>
    </source>
</evidence>
<dbReference type="Proteomes" id="UP000297454">
    <property type="component" value="Unassembled WGS sequence"/>
</dbReference>
<sequence>MNKQYDLKKDIKFEIIFLITSIILTLVNFKYKSDYRDLTLIFAAIFVGLKTIIYFLNNKAEKTKNTKLLESIKKYNKIINRVFSVCMIFILIGVIVSIFNNVNIKDKKDISAIVISIIIIALAIISALLARKILIKYIFKQEIHTASEKYPFFLLLNIIIGFVIFVILGMLILLSLPYLGIKIFQ</sequence>
<dbReference type="EMBL" id="SCFR01000021">
    <property type="protein sequence ID" value="TFF65299.1"/>
    <property type="molecule type" value="Genomic_DNA"/>
</dbReference>
<keyword evidence="1" id="KW-0812">Transmembrane</keyword>
<feature type="transmembrane region" description="Helical" evidence="1">
    <location>
        <begin position="78"/>
        <end position="98"/>
    </location>
</feature>
<accession>A0A4V3IY71</accession>
<dbReference type="RefSeq" id="WP_134744195.1">
    <property type="nucleotide sequence ID" value="NZ_CP119761.1"/>
</dbReference>
<name>A0A4V3IY71_9FIRM</name>
<feature type="transmembrane region" description="Helical" evidence="1">
    <location>
        <begin position="12"/>
        <end position="31"/>
    </location>
</feature>
<gene>
    <name evidence="2" type="ORF">EQF91_06080</name>
</gene>
<protein>
    <submittedName>
        <fullName evidence="2">Uncharacterized protein</fullName>
    </submittedName>
</protein>
<feature type="transmembrane region" description="Helical" evidence="1">
    <location>
        <begin position="110"/>
        <end position="130"/>
    </location>
</feature>
<dbReference type="AlphaFoldDB" id="A0A4V3IY71"/>
<evidence type="ECO:0000313" key="3">
    <source>
        <dbReference type="Proteomes" id="UP000297454"/>
    </source>
</evidence>
<proteinExistence type="predicted"/>
<feature type="transmembrane region" description="Helical" evidence="1">
    <location>
        <begin position="37"/>
        <end position="57"/>
    </location>
</feature>
<keyword evidence="3" id="KW-1185">Reference proteome</keyword>
<keyword evidence="1" id="KW-1133">Transmembrane helix</keyword>
<evidence type="ECO:0000313" key="2">
    <source>
        <dbReference type="EMBL" id="TFF65299.1"/>
    </source>
</evidence>
<feature type="transmembrane region" description="Helical" evidence="1">
    <location>
        <begin position="151"/>
        <end position="179"/>
    </location>
</feature>
<comment type="caution">
    <text evidence="2">The sequence shown here is derived from an EMBL/GenBank/DDBJ whole genome shotgun (WGS) entry which is preliminary data.</text>
</comment>
<organism evidence="2 3">
    <name type="scientific">Helcococcus ovis</name>
    <dbReference type="NCBI Taxonomy" id="72026"/>
    <lineage>
        <taxon>Bacteria</taxon>
        <taxon>Bacillati</taxon>
        <taxon>Bacillota</taxon>
        <taxon>Tissierellia</taxon>
        <taxon>Tissierellales</taxon>
        <taxon>Peptoniphilaceae</taxon>
        <taxon>Helcococcus</taxon>
    </lineage>
</organism>
<reference evidence="2 3" key="1">
    <citation type="submission" date="2019-01" db="EMBL/GenBank/DDBJ databases">
        <title>Draft Genome Sequences of Helcococcus ovis Strains Isolated from the Uterus and Vagina of Dairy Cows with Metritis.</title>
        <authorList>
            <person name="Cunha F."/>
            <person name="Jeon S.J."/>
            <person name="Kutzer P."/>
            <person name="Galvao K.N."/>
        </authorList>
    </citation>
    <scope>NUCLEOTIDE SEQUENCE [LARGE SCALE GENOMIC DNA]</scope>
    <source>
        <strain evidence="2 3">KG-37</strain>
    </source>
</reference>
<keyword evidence="1" id="KW-0472">Membrane</keyword>